<dbReference type="PANTHER" id="PTHR47027:SF20">
    <property type="entry name" value="REVERSE TRANSCRIPTASE-LIKE PROTEIN WITH RNA-DIRECTED DNA POLYMERASE DOMAIN"/>
    <property type="match status" value="1"/>
</dbReference>
<dbReference type="Gene3D" id="3.60.10.10">
    <property type="entry name" value="Endonuclease/exonuclease/phosphatase"/>
    <property type="match status" value="1"/>
</dbReference>
<dbReference type="PROSITE" id="PS50878">
    <property type="entry name" value="RT_POL"/>
    <property type="match status" value="1"/>
</dbReference>
<reference evidence="2" key="1">
    <citation type="submission" date="2021-05" db="EMBL/GenBank/DDBJ databases">
        <authorList>
            <person name="Alioto T."/>
            <person name="Alioto T."/>
            <person name="Gomez Garrido J."/>
        </authorList>
    </citation>
    <scope>NUCLEOTIDE SEQUENCE</scope>
</reference>
<name>A0A8D8XI96_9HEMI</name>
<dbReference type="CDD" id="cd01650">
    <property type="entry name" value="RT_nLTR_like"/>
    <property type="match status" value="1"/>
</dbReference>
<dbReference type="InterPro" id="IPR000477">
    <property type="entry name" value="RT_dom"/>
</dbReference>
<dbReference type="AlphaFoldDB" id="A0A8D8XI96"/>
<dbReference type="SUPFAM" id="SSF56672">
    <property type="entry name" value="DNA/RNA polymerases"/>
    <property type="match status" value="1"/>
</dbReference>
<proteinExistence type="predicted"/>
<dbReference type="InterPro" id="IPR036691">
    <property type="entry name" value="Endo/exonu/phosph_ase_sf"/>
</dbReference>
<dbReference type="SUPFAM" id="SSF56219">
    <property type="entry name" value="DNase I-like"/>
    <property type="match status" value="1"/>
</dbReference>
<dbReference type="PANTHER" id="PTHR47027">
    <property type="entry name" value="REVERSE TRANSCRIPTASE DOMAIN-CONTAINING PROTEIN"/>
    <property type="match status" value="1"/>
</dbReference>
<dbReference type="EMBL" id="HBUF01324084">
    <property type="protein sequence ID" value="CAG6695555.1"/>
    <property type="molecule type" value="Transcribed_RNA"/>
</dbReference>
<dbReference type="CDD" id="cd09076">
    <property type="entry name" value="L1-EN"/>
    <property type="match status" value="1"/>
</dbReference>
<dbReference type="Gene3D" id="3.30.70.270">
    <property type="match status" value="1"/>
</dbReference>
<accession>A0A8D8XI96</accession>
<dbReference type="GO" id="GO:0071897">
    <property type="term" value="P:DNA biosynthetic process"/>
    <property type="evidence" value="ECO:0007669"/>
    <property type="project" value="UniProtKB-ARBA"/>
</dbReference>
<evidence type="ECO:0000259" key="1">
    <source>
        <dbReference type="PROSITE" id="PS50878"/>
    </source>
</evidence>
<evidence type="ECO:0000313" key="2">
    <source>
        <dbReference type="EMBL" id="CAG6695555.1"/>
    </source>
</evidence>
<dbReference type="Pfam" id="PF00078">
    <property type="entry name" value="RVT_1"/>
    <property type="match status" value="1"/>
</dbReference>
<sequence>MPRNRTGLKWTPRKNKNLDFLFGTWNIKSLYRPGSCNNLVKEMEKYKIKVAALQEVRWKGVGSVRINNDYILHGDCGDTHEFGTGFYVHGSIMEAVKDFKSISNRISYLTISAQWFDVTLLCGHAPCEDADDAVKDEFYSQLEMTYNMIPRNHIKILLGDYNAKIGRERVYRPTIGKESLHENSNNNGSRLVEFAMGNNMIVSSTKFPHRKVHKGTWVSPDGRTVNQIDHVAIQKRFSNSIQDVRTYRGADCDTDHFLVMAKMNLKMKKITRTATRRNQPHLEDLKTPEILSTYIEEMEREIMEPVPEEVQEDINQNWNQLKQTINKVANKTLKKRKKKNKIWFNEECERKVEGRTKARLEWLNNMENEQLKEIYYRIRKDTQRLLRQKKREHFNNILSEAQDDFQHHRSRQLHQNVKKATNNYKKREIFVKDKQGNIVTNEKDISKRWTEYFSELLEANEPEGELEYTYPDTVENEMPIPTAEEIQDIISKLKNNKASGEDEIYAEFVKNGGQELVFRTTHLIQQIWEREKIPDEWRVALITPILKKNDPLICDNYRGISLLNVTYKIMSILLLNRLLPYSEDLIGEYQTGFRKGRSTLDHIFTLRQVFEKLWEYNSGGHFVFIDFKKAYDSVNRPCLFKILKEFQIPTKLIALIADCLNNARCKIKMPNSNSEVFEVTSGLRQGDPISPILFNLMLERIDQEFLKYNYRGLRMGYKAIFRMAYADDVILMAESKEEVADMVWNYYNIAKKVGLIINEEKTKYMCVDKRNRSVEPLTINNLNFEKVENFKYLGSLFDSKNRIAQELQARIVAANRAYFSLQNILKRRSLSNNFKISLYQCYIVPVLLYGCEALTFRKADEEKLRIFERKIFRRIFGPVFDTEFQAWRILKNQEIEEMYPHPNITQVLKKRRLNWAGHVVRMMESQIAKIAFEGNVEGYRLRGRPRSR</sequence>
<feature type="domain" description="Reverse transcriptase" evidence="1">
    <location>
        <begin position="526"/>
        <end position="797"/>
    </location>
</feature>
<dbReference type="InterPro" id="IPR043502">
    <property type="entry name" value="DNA/RNA_pol_sf"/>
</dbReference>
<dbReference type="InterPro" id="IPR043128">
    <property type="entry name" value="Rev_trsase/Diguanyl_cyclase"/>
</dbReference>
<protein>
    <submittedName>
        <fullName evidence="2">Craniofacial development protein 2</fullName>
    </submittedName>
</protein>
<organism evidence="2">
    <name type="scientific">Cacopsylla melanoneura</name>
    <dbReference type="NCBI Taxonomy" id="428564"/>
    <lineage>
        <taxon>Eukaryota</taxon>
        <taxon>Metazoa</taxon>
        <taxon>Ecdysozoa</taxon>
        <taxon>Arthropoda</taxon>
        <taxon>Hexapoda</taxon>
        <taxon>Insecta</taxon>
        <taxon>Pterygota</taxon>
        <taxon>Neoptera</taxon>
        <taxon>Paraneoptera</taxon>
        <taxon>Hemiptera</taxon>
        <taxon>Sternorrhyncha</taxon>
        <taxon>Psylloidea</taxon>
        <taxon>Psyllidae</taxon>
        <taxon>Psyllinae</taxon>
        <taxon>Cacopsylla</taxon>
    </lineage>
</organism>